<accession>A0A0T6LRM6</accession>
<keyword evidence="2" id="KW-1133">Transmembrane helix</keyword>
<dbReference type="OrthoDB" id="4107149at2"/>
<dbReference type="EMBL" id="LLZU01000020">
    <property type="protein sequence ID" value="KRV48644.1"/>
    <property type="molecule type" value="Genomic_DNA"/>
</dbReference>
<evidence type="ECO:0000256" key="1">
    <source>
        <dbReference type="SAM" id="MobiDB-lite"/>
    </source>
</evidence>
<dbReference type="RefSeq" id="WP_018383884.1">
    <property type="nucleotide sequence ID" value="NZ_LLZU01000020.1"/>
</dbReference>
<reference evidence="3 4" key="1">
    <citation type="submission" date="2015-10" db="EMBL/GenBank/DDBJ databases">
        <title>Draft genome sequence of pyrrolomycin-producing Streptomyces vitaminophilus.</title>
        <authorList>
            <person name="Graham D.E."/>
            <person name="Mahan K.M."/>
            <person name="Klingeman D.M."/>
            <person name="Hettich R.L."/>
            <person name="Parry R.J."/>
        </authorList>
    </citation>
    <scope>NUCLEOTIDE SEQUENCE [LARGE SCALE GENOMIC DNA]</scope>
    <source>
        <strain evidence="3 4">ATCC 31673</strain>
    </source>
</reference>
<protein>
    <submittedName>
        <fullName evidence="3">Uncharacterized protein</fullName>
    </submittedName>
</protein>
<sequence>MTAPPDRPDPVERELRTAMQDAATRWEPSPAPVDAILRVGRARRRARHRALAAVVCTVVLGCGGAVVHQWSGSGDGRATPLPPAGSPHSPASVPAKVTERVGGGTAGGTTWSVTLELYREIPDDYPGDDPRFPPPSGTSPEPGTSLLCQRTVIGGVRVDHQGGPWSGCAVVEGAHGFNEQAGLFGHTDKAVRGFRVLVVQPGAEVTRAVLTLDGGGTRTAGVTSLPGTTYRAYAIPLLPGETVAAVDEYDRADRRVSHQTQWN</sequence>
<gene>
    <name evidence="3" type="ORF">AQ490_24220</name>
</gene>
<proteinExistence type="predicted"/>
<dbReference type="AlphaFoldDB" id="A0A0T6LRM6"/>
<evidence type="ECO:0000313" key="3">
    <source>
        <dbReference type="EMBL" id="KRV48644.1"/>
    </source>
</evidence>
<feature type="transmembrane region" description="Helical" evidence="2">
    <location>
        <begin position="50"/>
        <end position="70"/>
    </location>
</feature>
<organism evidence="3 4">
    <name type="scientific">Wenjunlia vitaminophila</name>
    <name type="common">Streptomyces vitaminophilus</name>
    <dbReference type="NCBI Taxonomy" id="76728"/>
    <lineage>
        <taxon>Bacteria</taxon>
        <taxon>Bacillati</taxon>
        <taxon>Actinomycetota</taxon>
        <taxon>Actinomycetes</taxon>
        <taxon>Kitasatosporales</taxon>
        <taxon>Streptomycetaceae</taxon>
        <taxon>Wenjunlia</taxon>
    </lineage>
</organism>
<feature type="region of interest" description="Disordered" evidence="1">
    <location>
        <begin position="122"/>
        <end position="143"/>
    </location>
</feature>
<feature type="region of interest" description="Disordered" evidence="1">
    <location>
        <begin position="74"/>
        <end position="108"/>
    </location>
</feature>
<keyword evidence="4" id="KW-1185">Reference proteome</keyword>
<keyword evidence="2" id="KW-0812">Transmembrane</keyword>
<dbReference type="Proteomes" id="UP000050867">
    <property type="component" value="Unassembled WGS sequence"/>
</dbReference>
<name>A0A0T6LRM6_WENVI</name>
<dbReference type="eggNOG" id="ENOG5031NNU">
    <property type="taxonomic scope" value="Bacteria"/>
</dbReference>
<evidence type="ECO:0000256" key="2">
    <source>
        <dbReference type="SAM" id="Phobius"/>
    </source>
</evidence>
<evidence type="ECO:0000313" key="4">
    <source>
        <dbReference type="Proteomes" id="UP000050867"/>
    </source>
</evidence>
<keyword evidence="2" id="KW-0472">Membrane</keyword>
<dbReference type="STRING" id="76728.AQ490_24220"/>
<comment type="caution">
    <text evidence="3">The sequence shown here is derived from an EMBL/GenBank/DDBJ whole genome shotgun (WGS) entry which is preliminary data.</text>
</comment>